<feature type="transmembrane region" description="Helical" evidence="1">
    <location>
        <begin position="192"/>
        <end position="211"/>
    </location>
</feature>
<dbReference type="PANTHER" id="PTHR40448:SF1">
    <property type="entry name" value="TWO-COMPONENT SENSOR HISTIDINE KINASE"/>
    <property type="match status" value="1"/>
</dbReference>
<dbReference type="Proteomes" id="UP001144612">
    <property type="component" value="Unassembled WGS sequence"/>
</dbReference>
<gene>
    <name evidence="3" type="ORF">OW729_07685</name>
</gene>
<dbReference type="Gene3D" id="3.30.565.10">
    <property type="entry name" value="Histidine kinase-like ATPase, C-terminal domain"/>
    <property type="match status" value="1"/>
</dbReference>
<feature type="domain" description="Sensor histidine kinase NatK-like C-terminal" evidence="2">
    <location>
        <begin position="333"/>
        <end position="431"/>
    </location>
</feature>
<evidence type="ECO:0000259" key="2">
    <source>
        <dbReference type="Pfam" id="PF14501"/>
    </source>
</evidence>
<sequence length="433" mass="50006">MFVYIQSFLIIVLEIFCCKIFFEAFGEKRTEKNIYRNYGIIATLMLSVYFFALFFANYFTFKQVSIIVVSTILMYLYLNINIIKSLIVSMLFQGLLLVVDYFAFSINTMSLFNGETAGQAYIFESFLVIIFGKALLFFVVIVIKKNIGNKYPTILKDTEWIRFIFFPLFTICVIIAILSISDCVTSKKQADIFFIIAFGLAGMNIVVFYLINDILEREMKIHKNKIFEMQVKSQTNMYLSISENFNKQNKKTHEYKNQIICINSLVKKKHYTELEEYLKNISDNLNKELDAINTNNVIVNAILNTKYQEAINKNIIFVLKVNDLSNIKISNEDVVVILSNLLDNAIEACEKCSDNKILKFKFINKDDFIVISVKNTYTNNILYSNGRVLTSKENKEEHGVGISNVVNIIEKYGGSYIIKSNGNEFYFSILISQ</sequence>
<reference evidence="3" key="1">
    <citation type="submission" date="2022-12" db="EMBL/GenBank/DDBJ databases">
        <title>Clostridium sp. nov., isolated from industrial wastewater.</title>
        <authorList>
            <person name="Jiayan W."/>
        </authorList>
    </citation>
    <scope>NUCLEOTIDE SEQUENCE</scope>
    <source>
        <strain evidence="3">ZC22-4</strain>
    </source>
</reference>
<feature type="transmembrane region" description="Helical" evidence="1">
    <location>
        <begin position="163"/>
        <end position="180"/>
    </location>
</feature>
<dbReference type="PANTHER" id="PTHR40448">
    <property type="entry name" value="TWO-COMPONENT SENSOR HISTIDINE KINASE"/>
    <property type="match status" value="1"/>
</dbReference>
<comment type="caution">
    <text evidence="3">The sequence shown here is derived from an EMBL/GenBank/DDBJ whole genome shotgun (WGS) entry which is preliminary data.</text>
</comment>
<dbReference type="Pfam" id="PF14501">
    <property type="entry name" value="HATPase_c_5"/>
    <property type="match status" value="1"/>
</dbReference>
<keyword evidence="4" id="KW-1185">Reference proteome</keyword>
<proteinExistence type="predicted"/>
<feature type="transmembrane region" description="Helical" evidence="1">
    <location>
        <begin position="64"/>
        <end position="83"/>
    </location>
</feature>
<dbReference type="EMBL" id="JAPQFJ010000006">
    <property type="protein sequence ID" value="MCY6958481.1"/>
    <property type="molecule type" value="Genomic_DNA"/>
</dbReference>
<name>A0ABT4D868_9CLOT</name>
<dbReference type="RefSeq" id="WP_268060895.1">
    <property type="nucleotide sequence ID" value="NZ_JAPQFJ010000006.1"/>
</dbReference>
<keyword evidence="1" id="KW-1133">Transmembrane helix</keyword>
<evidence type="ECO:0000256" key="1">
    <source>
        <dbReference type="SAM" id="Phobius"/>
    </source>
</evidence>
<feature type="transmembrane region" description="Helical" evidence="1">
    <location>
        <begin position="120"/>
        <end position="143"/>
    </location>
</feature>
<dbReference type="SUPFAM" id="SSF55874">
    <property type="entry name" value="ATPase domain of HSP90 chaperone/DNA topoisomerase II/histidine kinase"/>
    <property type="match status" value="1"/>
</dbReference>
<evidence type="ECO:0000313" key="3">
    <source>
        <dbReference type="EMBL" id="MCY6958481.1"/>
    </source>
</evidence>
<feature type="transmembrane region" description="Helical" evidence="1">
    <location>
        <begin position="38"/>
        <end position="58"/>
    </location>
</feature>
<keyword evidence="1" id="KW-0812">Transmembrane</keyword>
<keyword evidence="1" id="KW-0472">Membrane</keyword>
<evidence type="ECO:0000313" key="4">
    <source>
        <dbReference type="Proteomes" id="UP001144612"/>
    </source>
</evidence>
<organism evidence="3 4">
    <name type="scientific">Clostridium brassicae</name>
    <dbReference type="NCBI Taxonomy" id="2999072"/>
    <lineage>
        <taxon>Bacteria</taxon>
        <taxon>Bacillati</taxon>
        <taxon>Bacillota</taxon>
        <taxon>Clostridia</taxon>
        <taxon>Eubacteriales</taxon>
        <taxon>Clostridiaceae</taxon>
        <taxon>Clostridium</taxon>
    </lineage>
</organism>
<feature type="transmembrane region" description="Helical" evidence="1">
    <location>
        <begin position="6"/>
        <end position="26"/>
    </location>
</feature>
<protein>
    <submittedName>
        <fullName evidence="3">GHKL domain-containing protein</fullName>
    </submittedName>
</protein>
<dbReference type="InterPro" id="IPR032834">
    <property type="entry name" value="NatK-like_C"/>
</dbReference>
<dbReference type="InterPro" id="IPR036890">
    <property type="entry name" value="HATPase_C_sf"/>
</dbReference>
<feature type="transmembrane region" description="Helical" evidence="1">
    <location>
        <begin position="95"/>
        <end position="114"/>
    </location>
</feature>
<accession>A0ABT4D868</accession>
<dbReference type="CDD" id="cd16935">
    <property type="entry name" value="HATPase_AgrC-ComD-like"/>
    <property type="match status" value="1"/>
</dbReference>